<dbReference type="Proteomes" id="UP001223420">
    <property type="component" value="Unassembled WGS sequence"/>
</dbReference>
<keyword evidence="1" id="KW-0489">Methyltransferase</keyword>
<comment type="caution">
    <text evidence="1">The sequence shown here is derived from an EMBL/GenBank/DDBJ whole genome shotgun (WGS) entry which is preliminary data.</text>
</comment>
<organism evidence="1 2">
    <name type="scientific">Methylobacterium brachiatum</name>
    <dbReference type="NCBI Taxonomy" id="269660"/>
    <lineage>
        <taxon>Bacteria</taxon>
        <taxon>Pseudomonadati</taxon>
        <taxon>Pseudomonadota</taxon>
        <taxon>Alphaproteobacteria</taxon>
        <taxon>Hyphomicrobiales</taxon>
        <taxon>Methylobacteriaceae</taxon>
        <taxon>Methylobacterium</taxon>
    </lineage>
</organism>
<dbReference type="RefSeq" id="WP_007564097.1">
    <property type="nucleotide sequence ID" value="NZ_JARVWR010000020.1"/>
</dbReference>
<accession>A0AAJ1WZE6</accession>
<dbReference type="CDD" id="cd02440">
    <property type="entry name" value="AdoMet_MTases"/>
    <property type="match status" value="1"/>
</dbReference>
<evidence type="ECO:0000313" key="2">
    <source>
        <dbReference type="Proteomes" id="UP001223420"/>
    </source>
</evidence>
<dbReference type="SUPFAM" id="SSF53335">
    <property type="entry name" value="S-adenosyl-L-methionine-dependent methyltransferases"/>
    <property type="match status" value="1"/>
</dbReference>
<evidence type="ECO:0000313" key="1">
    <source>
        <dbReference type="EMBL" id="MDQ0546880.1"/>
    </source>
</evidence>
<gene>
    <name evidence="1" type="ORF">QO001_005832</name>
</gene>
<dbReference type="InterPro" id="IPR029063">
    <property type="entry name" value="SAM-dependent_MTases_sf"/>
</dbReference>
<reference evidence="1" key="1">
    <citation type="submission" date="2023-07" db="EMBL/GenBank/DDBJ databases">
        <title>Genomic Encyclopedia of Type Strains, Phase IV (KMG-IV): sequencing the most valuable type-strain genomes for metagenomic binning, comparative biology and taxonomic classification.</title>
        <authorList>
            <person name="Goeker M."/>
        </authorList>
    </citation>
    <scope>NUCLEOTIDE SEQUENCE</scope>
    <source>
        <strain evidence="1">DSM 19569</strain>
    </source>
</reference>
<proteinExistence type="predicted"/>
<dbReference type="Gene3D" id="3.40.50.150">
    <property type="entry name" value="Vaccinia Virus protein VP39"/>
    <property type="match status" value="1"/>
</dbReference>
<dbReference type="Pfam" id="PF13489">
    <property type="entry name" value="Methyltransf_23"/>
    <property type="match status" value="1"/>
</dbReference>
<dbReference type="EMBL" id="JAUSWL010000018">
    <property type="protein sequence ID" value="MDQ0546880.1"/>
    <property type="molecule type" value="Genomic_DNA"/>
</dbReference>
<protein>
    <submittedName>
        <fullName evidence="1">SAM-dependent methyltransferase</fullName>
    </submittedName>
</protein>
<dbReference type="GO" id="GO:0008168">
    <property type="term" value="F:methyltransferase activity"/>
    <property type="evidence" value="ECO:0007669"/>
    <property type="project" value="UniProtKB-KW"/>
</dbReference>
<keyword evidence="1" id="KW-0808">Transferase</keyword>
<sequence length="364" mass="41078">MYPIVANRGASFKRFLDTLLIPIQAAQGLHVDPALLPPPDGHAWSPEHKAAWRGQGMDVFRKCLTRDGKDVRTSILNDLSAFYKMSPEECTERCLHWEELSVQEWKAGDRSSPDGLRDFYNSIQSWSFDLMWYAYLQATGHAFPAAVMAAGFAAENNDGRQHLDFGSGIGVTSQLFARCGYITTLADVSRPLLDFARWRLDRHGDRAEFIDLNMGALPFSAYDCITALDTLVHVPDFDVTARDLHRALKPSGLLFTNFDVRDQSAETSAWHLYGSAIDLDCRLQACGFVKVKRLGISPICYRRVEPKTAFHRLRRTRNTVAAPVRNALMLARRVRWPTPTRAVKLLYRLATGRKLITNKSFTNA</sequence>
<dbReference type="AlphaFoldDB" id="A0AAJ1WZE6"/>
<name>A0AAJ1WZE6_9HYPH</name>
<dbReference type="GO" id="GO:0032259">
    <property type="term" value="P:methylation"/>
    <property type="evidence" value="ECO:0007669"/>
    <property type="project" value="UniProtKB-KW"/>
</dbReference>